<name>A0ABW2XFS9_9ACTN</name>
<keyword evidence="3" id="KW-1185">Reference proteome</keyword>
<dbReference type="InterPro" id="IPR021315">
    <property type="entry name" value="Gap/Sap"/>
</dbReference>
<dbReference type="Proteomes" id="UP001597063">
    <property type="component" value="Unassembled WGS sequence"/>
</dbReference>
<accession>A0ABW2XFS9</accession>
<feature type="transmembrane region" description="Helical" evidence="1">
    <location>
        <begin position="201"/>
        <end position="220"/>
    </location>
</feature>
<reference evidence="3" key="1">
    <citation type="journal article" date="2019" name="Int. J. Syst. Evol. Microbiol.">
        <title>The Global Catalogue of Microorganisms (GCM) 10K type strain sequencing project: providing services to taxonomists for standard genome sequencing and annotation.</title>
        <authorList>
            <consortium name="The Broad Institute Genomics Platform"/>
            <consortium name="The Broad Institute Genome Sequencing Center for Infectious Disease"/>
            <person name="Wu L."/>
            <person name="Ma J."/>
        </authorList>
    </citation>
    <scope>NUCLEOTIDE SEQUENCE [LARGE SCALE GENOMIC DNA]</scope>
    <source>
        <strain evidence="3">JCM 9371</strain>
    </source>
</reference>
<keyword evidence="1" id="KW-0472">Membrane</keyword>
<feature type="transmembrane region" description="Helical" evidence="1">
    <location>
        <begin position="158"/>
        <end position="181"/>
    </location>
</feature>
<evidence type="ECO:0000256" key="1">
    <source>
        <dbReference type="SAM" id="Phobius"/>
    </source>
</evidence>
<feature type="transmembrane region" description="Helical" evidence="1">
    <location>
        <begin position="38"/>
        <end position="63"/>
    </location>
</feature>
<dbReference type="RefSeq" id="WP_131756742.1">
    <property type="nucleotide sequence ID" value="NZ_CAACUY010000020.1"/>
</dbReference>
<dbReference type="Pfam" id="PF11139">
    <property type="entry name" value="SfLAP"/>
    <property type="match status" value="1"/>
</dbReference>
<dbReference type="EMBL" id="JBHTGP010000003">
    <property type="protein sequence ID" value="MFD0684364.1"/>
    <property type="molecule type" value="Genomic_DNA"/>
</dbReference>
<evidence type="ECO:0000313" key="2">
    <source>
        <dbReference type="EMBL" id="MFD0684364.1"/>
    </source>
</evidence>
<keyword evidence="1" id="KW-0812">Transmembrane</keyword>
<organism evidence="2 3">
    <name type="scientific">Actinomadura fibrosa</name>
    <dbReference type="NCBI Taxonomy" id="111802"/>
    <lineage>
        <taxon>Bacteria</taxon>
        <taxon>Bacillati</taxon>
        <taxon>Actinomycetota</taxon>
        <taxon>Actinomycetes</taxon>
        <taxon>Streptosporangiales</taxon>
        <taxon>Thermomonosporaceae</taxon>
        <taxon>Actinomadura</taxon>
    </lineage>
</organism>
<feature type="transmembrane region" description="Helical" evidence="1">
    <location>
        <begin position="75"/>
        <end position="92"/>
    </location>
</feature>
<comment type="caution">
    <text evidence="2">The sequence shown here is derived from an EMBL/GenBank/DDBJ whole genome shotgun (WGS) entry which is preliminary data.</text>
</comment>
<sequence>MGEVVGGLLPLAVGLALSPVPIVAVVLMLAARRGRDTGLAFLGGWIAGIVVATVLLLLIADAIGMTGVTGEPKTSVSWIKLLLGVLLLTLAAKQWTARPGSIASAELPGWTRDIDGVPPARAATLGLMSSAASPKNLILCVATAITISEGELSIGGQIVSVIVFTVIAACSVAAPVIAHLADARTHTPLRAVRAWLEANSAPVTFAALLLLGALLLGRGLSGLI</sequence>
<proteinExistence type="predicted"/>
<gene>
    <name evidence="2" type="ORF">ACFQZM_07655</name>
</gene>
<keyword evidence="1" id="KW-1133">Transmembrane helix</keyword>
<protein>
    <submittedName>
        <fullName evidence="2">GAP family protein</fullName>
    </submittedName>
</protein>
<feature type="transmembrane region" description="Helical" evidence="1">
    <location>
        <begin position="12"/>
        <end position="31"/>
    </location>
</feature>
<evidence type="ECO:0000313" key="3">
    <source>
        <dbReference type="Proteomes" id="UP001597063"/>
    </source>
</evidence>